<dbReference type="EMBL" id="AKKV01000026">
    <property type="protein sequence ID" value="EIT85253.1"/>
    <property type="molecule type" value="Genomic_DNA"/>
</dbReference>
<gene>
    <name evidence="1" type="ORF">A374_10935</name>
</gene>
<accession>I8UEK7</accession>
<organism evidence="1 2">
    <name type="scientific">Fictibacillus macauensis ZFHKF-1</name>
    <dbReference type="NCBI Taxonomy" id="1196324"/>
    <lineage>
        <taxon>Bacteria</taxon>
        <taxon>Bacillati</taxon>
        <taxon>Bacillota</taxon>
        <taxon>Bacilli</taxon>
        <taxon>Bacillales</taxon>
        <taxon>Fictibacillaceae</taxon>
        <taxon>Fictibacillus</taxon>
    </lineage>
</organism>
<dbReference type="Proteomes" id="UP000004080">
    <property type="component" value="Unassembled WGS sequence"/>
</dbReference>
<sequence length="68" mass="8199">MATNDFFIFIENLSFLFVFEELTIQKIIWIIKNEKKFFVKNLPIKSAFIFTSPFYTKKQRGEQKVGRE</sequence>
<keyword evidence="2" id="KW-1185">Reference proteome</keyword>
<evidence type="ECO:0000313" key="2">
    <source>
        <dbReference type="Proteomes" id="UP000004080"/>
    </source>
</evidence>
<protein>
    <submittedName>
        <fullName evidence="1">Uncharacterized protein</fullName>
    </submittedName>
</protein>
<comment type="caution">
    <text evidence="1">The sequence shown here is derived from an EMBL/GenBank/DDBJ whole genome shotgun (WGS) entry which is preliminary data.</text>
</comment>
<reference evidence="1 2" key="1">
    <citation type="journal article" date="2012" name="J. Bacteriol.">
        <title>Genome of Bacillus macauensis ZFHKF-1, a Long-Chain-Forming Bacterium.</title>
        <authorList>
            <person name="Cai L."/>
            <person name="Zhang T."/>
        </authorList>
    </citation>
    <scope>NUCLEOTIDE SEQUENCE [LARGE SCALE GENOMIC DNA]</scope>
    <source>
        <strain evidence="1 2">ZFHKF-1</strain>
    </source>
</reference>
<dbReference type="AlphaFoldDB" id="I8UEK7"/>
<evidence type="ECO:0000313" key="1">
    <source>
        <dbReference type="EMBL" id="EIT85253.1"/>
    </source>
</evidence>
<proteinExistence type="predicted"/>
<name>I8UEK7_9BACL</name>